<evidence type="ECO:0000313" key="9">
    <source>
        <dbReference type="EMBL" id="MBC2888863.1"/>
    </source>
</evidence>
<evidence type="ECO:0000256" key="4">
    <source>
        <dbReference type="ARBA" id="ARBA00022475"/>
    </source>
</evidence>
<dbReference type="EMBL" id="JACMSE010000003">
    <property type="protein sequence ID" value="MBC2888863.1"/>
    <property type="molecule type" value="Genomic_DNA"/>
</dbReference>
<keyword evidence="6 8" id="KW-1133">Transmembrane helix</keyword>
<sequence length="331" mass="35487">MVLSFAFGRYPINPVELVQTLAGLLNNWLAGVMQGAFGVSVPLVDVDPKMATALVNIRLPRILVVVMVGAALAVAGASYQGMFKNPLVSPDLLGASAGASFGACLALLLDLSNLYVQLFAFVGAMVAVGGAVWMNRMVNKYDAILGLVLGGMLVSTLFQSCTSLVKFMADANDKLPAITFWLMGSFSRIDQADFWMILLPMVLGFAMLLLERWKLNVLSFGEEEAKSLGINTKRVRLIVIFASTLIVACSVAVSGIVGWVGLVIPHLARAIVGPNYKVLLPASMFIGAGYLLLVDDIARLVSSTEIPIGILTAILGVPFFIFIFKHNMKGW</sequence>
<feature type="transmembrane region" description="Helical" evidence="8">
    <location>
        <begin position="59"/>
        <end position="79"/>
    </location>
</feature>
<dbReference type="FunFam" id="1.10.3470.10:FF:000001">
    <property type="entry name" value="Vitamin B12 ABC transporter permease BtuC"/>
    <property type="match status" value="1"/>
</dbReference>
<feature type="transmembrane region" description="Helical" evidence="8">
    <location>
        <begin position="276"/>
        <end position="294"/>
    </location>
</feature>
<keyword evidence="7 8" id="KW-0472">Membrane</keyword>
<comment type="subcellular location">
    <subcellularLocation>
        <location evidence="1">Cell membrane</location>
        <topology evidence="1">Multi-pass membrane protein</topology>
    </subcellularLocation>
</comment>
<dbReference type="PANTHER" id="PTHR30472">
    <property type="entry name" value="FERRIC ENTEROBACTIN TRANSPORT SYSTEM PERMEASE PROTEIN"/>
    <property type="match status" value="1"/>
</dbReference>
<feature type="transmembrane region" description="Helical" evidence="8">
    <location>
        <begin position="192"/>
        <end position="210"/>
    </location>
</feature>
<dbReference type="CDD" id="cd06550">
    <property type="entry name" value="TM_ABC_iron-siderophores_like"/>
    <property type="match status" value="1"/>
</dbReference>
<evidence type="ECO:0000256" key="8">
    <source>
        <dbReference type="SAM" id="Phobius"/>
    </source>
</evidence>
<keyword evidence="5 8" id="KW-0812">Transmembrane</keyword>
<accession>A0A842JAJ6</accession>
<dbReference type="SUPFAM" id="SSF81345">
    <property type="entry name" value="ABC transporter involved in vitamin B12 uptake, BtuC"/>
    <property type="match status" value="1"/>
</dbReference>
<evidence type="ECO:0000256" key="3">
    <source>
        <dbReference type="ARBA" id="ARBA00022448"/>
    </source>
</evidence>
<dbReference type="Gene3D" id="1.10.3470.10">
    <property type="entry name" value="ABC transporter involved in vitamin B12 uptake, BtuC"/>
    <property type="match status" value="1"/>
</dbReference>
<evidence type="ECO:0000256" key="7">
    <source>
        <dbReference type="ARBA" id="ARBA00023136"/>
    </source>
</evidence>
<feature type="transmembrane region" description="Helical" evidence="8">
    <location>
        <begin position="237"/>
        <end position="264"/>
    </location>
</feature>
<name>A0A842JAJ6_9ACTN</name>
<comment type="caution">
    <text evidence="9">The sequence shown here is derived from an EMBL/GenBank/DDBJ whole genome shotgun (WGS) entry which is preliminary data.</text>
</comment>
<evidence type="ECO:0000313" key="10">
    <source>
        <dbReference type="Proteomes" id="UP000587396"/>
    </source>
</evidence>
<evidence type="ECO:0000256" key="6">
    <source>
        <dbReference type="ARBA" id="ARBA00022989"/>
    </source>
</evidence>
<dbReference type="GO" id="GO:0033214">
    <property type="term" value="P:siderophore-iron import into cell"/>
    <property type="evidence" value="ECO:0007669"/>
    <property type="project" value="TreeGrafter"/>
</dbReference>
<organism evidence="9 10">
    <name type="scientific">Gordonibacter massiliensis</name>
    <name type="common">ex Traore et al. 2017</name>
    <dbReference type="NCBI Taxonomy" id="1841863"/>
    <lineage>
        <taxon>Bacteria</taxon>
        <taxon>Bacillati</taxon>
        <taxon>Actinomycetota</taxon>
        <taxon>Coriobacteriia</taxon>
        <taxon>Eggerthellales</taxon>
        <taxon>Eggerthellaceae</taxon>
        <taxon>Gordonibacter</taxon>
    </lineage>
</organism>
<protein>
    <submittedName>
        <fullName evidence="9">Iron ABC transporter permease</fullName>
    </submittedName>
</protein>
<keyword evidence="10" id="KW-1185">Reference proteome</keyword>
<feature type="transmembrane region" description="Helical" evidence="8">
    <location>
        <begin position="91"/>
        <end position="109"/>
    </location>
</feature>
<evidence type="ECO:0000256" key="5">
    <source>
        <dbReference type="ARBA" id="ARBA00022692"/>
    </source>
</evidence>
<dbReference type="Pfam" id="PF01032">
    <property type="entry name" value="FecCD"/>
    <property type="match status" value="1"/>
</dbReference>
<keyword evidence="3" id="KW-0813">Transport</keyword>
<gene>
    <name evidence="9" type="ORF">H7313_05795</name>
</gene>
<proteinExistence type="inferred from homology"/>
<dbReference type="GO" id="GO:0005886">
    <property type="term" value="C:plasma membrane"/>
    <property type="evidence" value="ECO:0007669"/>
    <property type="project" value="UniProtKB-SubCell"/>
</dbReference>
<feature type="transmembrane region" description="Helical" evidence="8">
    <location>
        <begin position="306"/>
        <end position="324"/>
    </location>
</feature>
<dbReference type="AlphaFoldDB" id="A0A842JAJ6"/>
<dbReference type="Proteomes" id="UP000587396">
    <property type="component" value="Unassembled WGS sequence"/>
</dbReference>
<comment type="similarity">
    <text evidence="2">Belongs to the binding-protein-dependent transport system permease family. FecCD subfamily.</text>
</comment>
<evidence type="ECO:0000256" key="1">
    <source>
        <dbReference type="ARBA" id="ARBA00004651"/>
    </source>
</evidence>
<evidence type="ECO:0000256" key="2">
    <source>
        <dbReference type="ARBA" id="ARBA00007935"/>
    </source>
</evidence>
<dbReference type="InterPro" id="IPR000522">
    <property type="entry name" value="ABC_transptr_permease_BtuC"/>
</dbReference>
<feature type="transmembrane region" description="Helical" evidence="8">
    <location>
        <begin position="115"/>
        <end position="134"/>
    </location>
</feature>
<dbReference type="GO" id="GO:0022857">
    <property type="term" value="F:transmembrane transporter activity"/>
    <property type="evidence" value="ECO:0007669"/>
    <property type="project" value="InterPro"/>
</dbReference>
<reference evidence="9 10" key="1">
    <citation type="submission" date="2020-08" db="EMBL/GenBank/DDBJ databases">
        <authorList>
            <person name="Liu C."/>
            <person name="Sun Q."/>
        </authorList>
    </citation>
    <scope>NUCLEOTIDE SEQUENCE [LARGE SCALE GENOMIC DNA]</scope>
    <source>
        <strain evidence="9 10">N22</strain>
    </source>
</reference>
<dbReference type="InterPro" id="IPR037294">
    <property type="entry name" value="ABC_BtuC-like"/>
</dbReference>
<dbReference type="PANTHER" id="PTHR30472:SF70">
    <property type="entry name" value="MOLYBDATE IMPORT SYSTEM PERMEASE PROTEIN MOLB"/>
    <property type="match status" value="1"/>
</dbReference>
<keyword evidence="4" id="KW-1003">Cell membrane</keyword>
<feature type="transmembrane region" description="Helical" evidence="8">
    <location>
        <begin position="141"/>
        <end position="158"/>
    </location>
</feature>